<evidence type="ECO:0000256" key="1">
    <source>
        <dbReference type="SAM" id="Phobius"/>
    </source>
</evidence>
<keyword evidence="1" id="KW-0812">Transmembrane</keyword>
<feature type="transmembrane region" description="Helical" evidence="1">
    <location>
        <begin position="38"/>
        <end position="62"/>
    </location>
</feature>
<evidence type="ECO:0000313" key="2">
    <source>
        <dbReference type="EMBL" id="DAF58271.1"/>
    </source>
</evidence>
<keyword evidence="1" id="KW-1133">Transmembrane helix</keyword>
<protein>
    <submittedName>
        <fullName evidence="2">Uncharacterized protein</fullName>
    </submittedName>
</protein>
<sequence>MKDFIKNLSSWIHFGVNMETKIEAKASEQGADEALKSLYASLGSGVKILLTCMGIALILWAVSSLK</sequence>
<accession>A0A8S5T5K5</accession>
<organism evidence="2">
    <name type="scientific">Siphoviridae sp. ctMBu2</name>
    <dbReference type="NCBI Taxonomy" id="2827853"/>
    <lineage>
        <taxon>Viruses</taxon>
        <taxon>Duplodnaviria</taxon>
        <taxon>Heunggongvirae</taxon>
        <taxon>Uroviricota</taxon>
        <taxon>Caudoviricetes</taxon>
    </lineage>
</organism>
<name>A0A8S5T5K5_9CAUD</name>
<proteinExistence type="predicted"/>
<keyword evidence="1" id="KW-0472">Membrane</keyword>
<dbReference type="EMBL" id="BK032748">
    <property type="protein sequence ID" value="DAF58271.1"/>
    <property type="molecule type" value="Genomic_DNA"/>
</dbReference>
<reference evidence="2" key="1">
    <citation type="journal article" date="2021" name="Proc. Natl. Acad. Sci. U.S.A.">
        <title>A Catalog of Tens of Thousands of Viruses from Human Metagenomes Reveals Hidden Associations with Chronic Diseases.</title>
        <authorList>
            <person name="Tisza M.J."/>
            <person name="Buck C.B."/>
        </authorList>
    </citation>
    <scope>NUCLEOTIDE SEQUENCE</scope>
    <source>
        <strain evidence="2">CtMBu2</strain>
    </source>
</reference>